<dbReference type="EMBL" id="ML769436">
    <property type="protein sequence ID" value="KAE9402259.1"/>
    <property type="molecule type" value="Genomic_DNA"/>
</dbReference>
<dbReference type="PROSITE" id="PS50873">
    <property type="entry name" value="PEROXIDASE_4"/>
    <property type="match status" value="1"/>
</dbReference>
<evidence type="ECO:0000256" key="5">
    <source>
        <dbReference type="ARBA" id="ARBA00023004"/>
    </source>
</evidence>
<dbReference type="Gene3D" id="1.10.420.10">
    <property type="entry name" value="Peroxidase, domain 2"/>
    <property type="match status" value="1"/>
</dbReference>
<keyword evidence="10" id="KW-1185">Reference proteome</keyword>
<dbReference type="GO" id="GO:0046872">
    <property type="term" value="F:metal ion binding"/>
    <property type="evidence" value="ECO:0007669"/>
    <property type="project" value="UniProtKB-UniRule"/>
</dbReference>
<keyword evidence="2" id="KW-0349">Heme</keyword>
<reference evidence="9" key="1">
    <citation type="journal article" date="2019" name="Environ. Microbiol.">
        <title>Fungal ecological strategies reflected in gene transcription - a case study of two litter decomposers.</title>
        <authorList>
            <person name="Barbi F."/>
            <person name="Kohler A."/>
            <person name="Barry K."/>
            <person name="Baskaran P."/>
            <person name="Daum C."/>
            <person name="Fauchery L."/>
            <person name="Ihrmark K."/>
            <person name="Kuo A."/>
            <person name="LaButti K."/>
            <person name="Lipzen A."/>
            <person name="Morin E."/>
            <person name="Grigoriev I.V."/>
            <person name="Henrissat B."/>
            <person name="Lindahl B."/>
            <person name="Martin F."/>
        </authorList>
    </citation>
    <scope>NUCLEOTIDE SEQUENCE</scope>
    <source>
        <strain evidence="9">JB14</strain>
    </source>
</reference>
<name>A0A6A4HUW9_9AGAR</name>
<evidence type="ECO:0000256" key="3">
    <source>
        <dbReference type="ARBA" id="ARBA00022723"/>
    </source>
</evidence>
<evidence type="ECO:0000256" key="6">
    <source>
        <dbReference type="RuleBase" id="RU004241"/>
    </source>
</evidence>
<evidence type="ECO:0000313" key="9">
    <source>
        <dbReference type="EMBL" id="KAE9402259.1"/>
    </source>
</evidence>
<dbReference type="SUPFAM" id="SSF48113">
    <property type="entry name" value="Heme-dependent peroxidases"/>
    <property type="match status" value="1"/>
</dbReference>
<dbReference type="GO" id="GO:0020037">
    <property type="term" value="F:heme binding"/>
    <property type="evidence" value="ECO:0007669"/>
    <property type="project" value="UniProtKB-UniRule"/>
</dbReference>
<dbReference type="InterPro" id="IPR010255">
    <property type="entry name" value="Haem_peroxidase_sf"/>
</dbReference>
<accession>A0A6A4HUW9</accession>
<feature type="non-terminal residue" evidence="9">
    <location>
        <position position="1"/>
    </location>
</feature>
<dbReference type="OrthoDB" id="2144714at2759"/>
<dbReference type="AlphaFoldDB" id="A0A6A4HUW9"/>
<keyword evidence="1 7" id="KW-0575">Peroxidase</keyword>
<dbReference type="Pfam" id="PF00141">
    <property type="entry name" value="peroxidase"/>
    <property type="match status" value="1"/>
</dbReference>
<dbReference type="Gene3D" id="1.10.520.10">
    <property type="match status" value="1"/>
</dbReference>
<dbReference type="PANTHER" id="PTHR31356">
    <property type="entry name" value="THYLAKOID LUMENAL 29 KDA PROTEIN, CHLOROPLASTIC-RELATED"/>
    <property type="match status" value="1"/>
</dbReference>
<dbReference type="GO" id="GO:0034599">
    <property type="term" value="P:cellular response to oxidative stress"/>
    <property type="evidence" value="ECO:0007669"/>
    <property type="project" value="InterPro"/>
</dbReference>
<protein>
    <recommendedName>
        <fullName evidence="7">Peroxidase</fullName>
        <ecNumber evidence="7">1.11.1.-</ecNumber>
    </recommendedName>
</protein>
<dbReference type="InterPro" id="IPR044831">
    <property type="entry name" value="Ccp1-like"/>
</dbReference>
<dbReference type="Proteomes" id="UP000799118">
    <property type="component" value="Unassembled WGS sequence"/>
</dbReference>
<evidence type="ECO:0000256" key="7">
    <source>
        <dbReference type="RuleBase" id="RU363051"/>
    </source>
</evidence>
<dbReference type="GO" id="GO:0000302">
    <property type="term" value="P:response to reactive oxygen species"/>
    <property type="evidence" value="ECO:0007669"/>
    <property type="project" value="TreeGrafter"/>
</dbReference>
<evidence type="ECO:0000313" key="10">
    <source>
        <dbReference type="Proteomes" id="UP000799118"/>
    </source>
</evidence>
<dbReference type="InterPro" id="IPR002016">
    <property type="entry name" value="Haem_peroxidase"/>
</dbReference>
<keyword evidence="4 7" id="KW-0560">Oxidoreductase</keyword>
<gene>
    <name evidence="9" type="ORF">BT96DRAFT_816723</name>
</gene>
<dbReference type="EC" id="1.11.1.-" evidence="7"/>
<proteinExistence type="inferred from homology"/>
<comment type="similarity">
    <text evidence="6">Belongs to the peroxidase family.</text>
</comment>
<dbReference type="GO" id="GO:0042744">
    <property type="term" value="P:hydrogen peroxide catabolic process"/>
    <property type="evidence" value="ECO:0007669"/>
    <property type="project" value="TreeGrafter"/>
</dbReference>
<dbReference type="PRINTS" id="PR00458">
    <property type="entry name" value="PEROXIDASE"/>
</dbReference>
<evidence type="ECO:0000256" key="1">
    <source>
        <dbReference type="ARBA" id="ARBA00022559"/>
    </source>
</evidence>
<feature type="domain" description="Plant heme peroxidase family profile" evidence="8">
    <location>
        <begin position="20"/>
        <end position="231"/>
    </location>
</feature>
<keyword evidence="3" id="KW-0479">Metal-binding</keyword>
<dbReference type="PANTHER" id="PTHR31356:SF53">
    <property type="entry name" value="HEME PEROXIDASE"/>
    <property type="match status" value="1"/>
</dbReference>
<evidence type="ECO:0000256" key="4">
    <source>
        <dbReference type="ARBA" id="ARBA00023002"/>
    </source>
</evidence>
<keyword evidence="5" id="KW-0408">Iron</keyword>
<sequence length="468" mass="49659">IGSGGLADDAADCPRRDGTTVPAQWLRIAYHDASTHDIEGGTGGLDASIQYELDRPENIGVGMAASLLDFNIGDVIAPFFGMADAIALGAVFAVVGCGGPLIPFSAGRVDATAAGPSTVPQPQQPLASHIESFRLQGFNQTEMISLVACGHTLGGVRQADFPLIVPDSSIDVDTFDTTPAFDTTIVSQYLQNTTEDVLVVGPNVTTRSDFRIFSSDGNATMQSLLSPDTFSATCRDLIQRLINNVPNGVNLTEPMNEPPSANPTLTMLWADRQGDPSFCPSTGCSIQSSGTEQAFFNIIGKAQGLTAERYSFNATINATSSISHFWFEIDNNDGSDPIIVDNGGSGFVIAQDSMFVDIGRTKIIITANSIYYKLIVAVRGDGASTSISLTAFDPLSISSAPPFLPTITSYNLHLDESNPPEGGFAFFTTNITSITTSFLDISSIVDRAAFTQQNFDLTNAANFLEVLE</sequence>
<evidence type="ECO:0000256" key="2">
    <source>
        <dbReference type="ARBA" id="ARBA00022617"/>
    </source>
</evidence>
<dbReference type="GO" id="GO:0004601">
    <property type="term" value="F:peroxidase activity"/>
    <property type="evidence" value="ECO:0007669"/>
    <property type="project" value="UniProtKB-KW"/>
</dbReference>
<evidence type="ECO:0000259" key="8">
    <source>
        <dbReference type="PROSITE" id="PS50873"/>
    </source>
</evidence>
<organism evidence="9 10">
    <name type="scientific">Gymnopus androsaceus JB14</name>
    <dbReference type="NCBI Taxonomy" id="1447944"/>
    <lineage>
        <taxon>Eukaryota</taxon>
        <taxon>Fungi</taxon>
        <taxon>Dikarya</taxon>
        <taxon>Basidiomycota</taxon>
        <taxon>Agaricomycotina</taxon>
        <taxon>Agaricomycetes</taxon>
        <taxon>Agaricomycetidae</taxon>
        <taxon>Agaricales</taxon>
        <taxon>Marasmiineae</taxon>
        <taxon>Omphalotaceae</taxon>
        <taxon>Gymnopus</taxon>
    </lineage>
</organism>